<evidence type="ECO:0000313" key="2">
    <source>
        <dbReference type="Proteomes" id="UP000049127"/>
    </source>
</evidence>
<evidence type="ECO:0008006" key="3">
    <source>
        <dbReference type="Google" id="ProtNLM"/>
    </source>
</evidence>
<evidence type="ECO:0000313" key="1">
    <source>
        <dbReference type="EMBL" id="CEQ04377.1"/>
    </source>
</evidence>
<dbReference type="Proteomes" id="UP000049127">
    <property type="component" value="Unassembled WGS sequence"/>
</dbReference>
<organism evidence="1 2">
    <name type="scientific">Paraclostridium sordellii</name>
    <name type="common">Clostridium sordellii</name>
    <dbReference type="NCBI Taxonomy" id="1505"/>
    <lineage>
        <taxon>Bacteria</taxon>
        <taxon>Bacillati</taxon>
        <taxon>Bacillota</taxon>
        <taxon>Clostridia</taxon>
        <taxon>Peptostreptococcales</taxon>
        <taxon>Peptostreptococcaceae</taxon>
        <taxon>Paraclostridium</taxon>
    </lineage>
</organism>
<dbReference type="RefSeq" id="WP_055336163.1">
    <property type="nucleotide sequence ID" value="NZ_CDNF01000014.1"/>
</dbReference>
<accession>A0A0C7G7A9</accession>
<dbReference type="OrthoDB" id="1758165at2"/>
<reference evidence="1 2" key="1">
    <citation type="submission" date="2015-01" db="EMBL/GenBank/DDBJ databases">
        <authorList>
            <person name="Aslett A.Martin."/>
            <person name="De Silva Nishadi"/>
        </authorList>
    </citation>
    <scope>NUCLEOTIDE SEQUENCE [LARGE SCALE GENOMIC DNA]</scope>
    <source>
        <strain evidence="1 2">R28058</strain>
    </source>
</reference>
<dbReference type="PROSITE" id="PS51257">
    <property type="entry name" value="PROKAR_LIPOPROTEIN"/>
    <property type="match status" value="1"/>
</dbReference>
<dbReference type="EMBL" id="CEKZ01000003">
    <property type="protein sequence ID" value="CEQ04377.1"/>
    <property type="molecule type" value="Genomic_DNA"/>
</dbReference>
<proteinExistence type="predicted"/>
<dbReference type="AlphaFoldDB" id="A0A0C7G7A9"/>
<protein>
    <recommendedName>
        <fullName evidence="3">Lipoprotein</fullName>
    </recommendedName>
</protein>
<gene>
    <name evidence="1" type="ORF">R28058_21101</name>
</gene>
<name>A0A0C7G7A9_PARSO</name>
<sequence>MKKILLLLLFIISITGCSKEIVENKVEEEKTIPNGLSSEKGEGNIYINTPTSIKEKGNIPILYTKDHEAFLHLGLQSDGIDNSKPSYIYIDEKLNSIEKLSNENSATLTICDEEIKEGIHKVEIVQFDNDKTRGTPVLYKSCKYEIKLR</sequence>